<protein>
    <recommendedName>
        <fullName evidence="4">Inosine/uridine-preferring nucleoside hydrolase domain-containing protein</fullName>
    </recommendedName>
</protein>
<dbReference type="InterPro" id="IPR023186">
    <property type="entry name" value="IUNH"/>
</dbReference>
<dbReference type="CDD" id="cd02651">
    <property type="entry name" value="nuc_hydro_IU_UC_XIUA"/>
    <property type="match status" value="1"/>
</dbReference>
<dbReference type="GO" id="GO:0045437">
    <property type="term" value="F:uridine nucleosidase activity"/>
    <property type="evidence" value="ECO:0007669"/>
    <property type="project" value="UniProtKB-ARBA"/>
</dbReference>
<dbReference type="Pfam" id="PF01156">
    <property type="entry name" value="IU_nuc_hydro"/>
    <property type="match status" value="1"/>
</dbReference>
<dbReference type="GO" id="GO:0008477">
    <property type="term" value="F:purine nucleosidase activity"/>
    <property type="evidence" value="ECO:0007669"/>
    <property type="project" value="TreeGrafter"/>
</dbReference>
<dbReference type="InterPro" id="IPR001910">
    <property type="entry name" value="Inosine/uridine_hydrolase_dom"/>
</dbReference>
<keyword evidence="2" id="KW-0378">Hydrolase</keyword>
<dbReference type="AlphaFoldDB" id="A0A1D2AAT8"/>
<proteinExistence type="inferred from homology"/>
<keyword evidence="3" id="KW-0326">Glycosidase</keyword>
<dbReference type="InterPro" id="IPR015910">
    <property type="entry name" value="I/U_nuclsd_hydro_CS"/>
</dbReference>
<dbReference type="Gene3D" id="3.90.245.10">
    <property type="entry name" value="Ribonucleoside hydrolase-like"/>
    <property type="match status" value="1"/>
</dbReference>
<dbReference type="InterPro" id="IPR036452">
    <property type="entry name" value="Ribo_hydro-like"/>
</dbReference>
<sequence>MPQSTHPPTPVWLDCDPGHDDAIAILLAGYSPQLHLLGISTVAGNQSVEKVTENARRVLYAAGLAGVEVVQGQGRPVMRDPVACAEIHGDSGLDGPSGGPLLPPVPVGAGIGPHSTGPTGARCTDTDISAPAAAGPLQPRGVVVMAERIAAAAAQRAQRVHVVATGALTNVALLLTLFPEIVDRIEIVFMGGALGTGNTGPSTEFNIQVDPEAAAMVMRSGARITMVPLEVTHTALVGPEVATAVLGAAPGGATPFRQAMHDLLHFFAKTYKEVFDFVHPPLHDPCAVAYVIDRSLFKASHLRVDVETHSVLSAGQTVTDLRRTTGRAPNATVCLAMDVAAFWRLVLDAIAAADARSPLNNN</sequence>
<dbReference type="PROSITE" id="PS01247">
    <property type="entry name" value="IUNH"/>
    <property type="match status" value="1"/>
</dbReference>
<gene>
    <name evidence="5" type="ORF">g.1529</name>
</gene>
<feature type="domain" description="Inosine/uridine-preferring nucleoside hydrolase" evidence="4">
    <location>
        <begin position="11"/>
        <end position="344"/>
    </location>
</feature>
<evidence type="ECO:0000313" key="5">
    <source>
        <dbReference type="EMBL" id="JAT76053.1"/>
    </source>
</evidence>
<dbReference type="PANTHER" id="PTHR12304:SF59">
    <property type="entry name" value="INOSINE-URIDINE PREFERRING NUCLEOSIDE HYDROLASE FAMILY PROTEIN"/>
    <property type="match status" value="1"/>
</dbReference>
<dbReference type="GO" id="GO:0005829">
    <property type="term" value="C:cytosol"/>
    <property type="evidence" value="ECO:0007669"/>
    <property type="project" value="TreeGrafter"/>
</dbReference>
<dbReference type="EMBL" id="GDKF01002569">
    <property type="protein sequence ID" value="JAT76053.1"/>
    <property type="molecule type" value="Transcribed_RNA"/>
</dbReference>
<comment type="similarity">
    <text evidence="1">Belongs to the IUNH family.</text>
</comment>
<dbReference type="PANTHER" id="PTHR12304">
    <property type="entry name" value="INOSINE-URIDINE PREFERRING NUCLEOSIDE HYDROLASE"/>
    <property type="match status" value="1"/>
</dbReference>
<organism evidence="5">
    <name type="scientific">Auxenochlorella protothecoides</name>
    <name type="common">Green microalga</name>
    <name type="synonym">Chlorella protothecoides</name>
    <dbReference type="NCBI Taxonomy" id="3075"/>
    <lineage>
        <taxon>Eukaryota</taxon>
        <taxon>Viridiplantae</taxon>
        <taxon>Chlorophyta</taxon>
        <taxon>core chlorophytes</taxon>
        <taxon>Trebouxiophyceae</taxon>
        <taxon>Chlorellales</taxon>
        <taxon>Chlorellaceae</taxon>
        <taxon>Auxenochlorella</taxon>
    </lineage>
</organism>
<evidence type="ECO:0000259" key="4">
    <source>
        <dbReference type="Pfam" id="PF01156"/>
    </source>
</evidence>
<evidence type="ECO:0000256" key="2">
    <source>
        <dbReference type="ARBA" id="ARBA00022801"/>
    </source>
</evidence>
<evidence type="ECO:0000256" key="1">
    <source>
        <dbReference type="ARBA" id="ARBA00009176"/>
    </source>
</evidence>
<dbReference type="SUPFAM" id="SSF53590">
    <property type="entry name" value="Nucleoside hydrolase"/>
    <property type="match status" value="1"/>
</dbReference>
<accession>A0A1D2AAT8</accession>
<dbReference type="GO" id="GO:0006152">
    <property type="term" value="P:purine nucleoside catabolic process"/>
    <property type="evidence" value="ECO:0007669"/>
    <property type="project" value="TreeGrafter"/>
</dbReference>
<evidence type="ECO:0000256" key="3">
    <source>
        <dbReference type="ARBA" id="ARBA00023295"/>
    </source>
</evidence>
<reference evidence="5" key="1">
    <citation type="submission" date="2015-08" db="EMBL/GenBank/DDBJ databases">
        <authorList>
            <person name="Babu N.S."/>
            <person name="Beckwith C.J."/>
            <person name="Beseler K.G."/>
            <person name="Brison A."/>
            <person name="Carone J.V."/>
            <person name="Caskin T.P."/>
            <person name="Diamond M."/>
            <person name="Durham M.E."/>
            <person name="Foxe J.M."/>
            <person name="Go M."/>
            <person name="Henderson B.A."/>
            <person name="Jones I.B."/>
            <person name="McGettigan J.A."/>
            <person name="Micheletti S.J."/>
            <person name="Nasrallah M.E."/>
            <person name="Ortiz D."/>
            <person name="Piller C.R."/>
            <person name="Privatt S.R."/>
            <person name="Schneider S.L."/>
            <person name="Sharp S."/>
            <person name="Smith T.C."/>
            <person name="Stanton J.D."/>
            <person name="Ullery H.E."/>
            <person name="Wilson R.J."/>
            <person name="Serrano M.G."/>
            <person name="Buck G."/>
            <person name="Lee V."/>
            <person name="Wang Y."/>
            <person name="Carvalho R."/>
            <person name="Voegtly L."/>
            <person name="Shi R."/>
            <person name="Duckworth R."/>
            <person name="Johnson A."/>
            <person name="Loviza R."/>
            <person name="Walstead R."/>
            <person name="Shah Z."/>
            <person name="Kiflezghi M."/>
            <person name="Wade K."/>
            <person name="Ball S.L."/>
            <person name="Bradley K.W."/>
            <person name="Asai D.J."/>
            <person name="Bowman C.A."/>
            <person name="Russell D.A."/>
            <person name="Pope W.H."/>
            <person name="Jacobs-Sera D."/>
            <person name="Hendrix R.W."/>
            <person name="Hatfull G.F."/>
        </authorList>
    </citation>
    <scope>NUCLEOTIDE SEQUENCE</scope>
</reference>
<name>A0A1D2AAT8_AUXPR</name>